<organism evidence="3 4">
    <name type="scientific">Mycena albidolilacea</name>
    <dbReference type="NCBI Taxonomy" id="1033008"/>
    <lineage>
        <taxon>Eukaryota</taxon>
        <taxon>Fungi</taxon>
        <taxon>Dikarya</taxon>
        <taxon>Basidiomycota</taxon>
        <taxon>Agaricomycotina</taxon>
        <taxon>Agaricomycetes</taxon>
        <taxon>Agaricomycetidae</taxon>
        <taxon>Agaricales</taxon>
        <taxon>Marasmiineae</taxon>
        <taxon>Mycenaceae</taxon>
        <taxon>Mycena</taxon>
    </lineage>
</organism>
<evidence type="ECO:0000313" key="4">
    <source>
        <dbReference type="Proteomes" id="UP001218218"/>
    </source>
</evidence>
<reference evidence="3" key="1">
    <citation type="submission" date="2023-03" db="EMBL/GenBank/DDBJ databases">
        <title>Massive genome expansion in bonnet fungi (Mycena s.s.) driven by repeated elements and novel gene families across ecological guilds.</title>
        <authorList>
            <consortium name="Lawrence Berkeley National Laboratory"/>
            <person name="Harder C.B."/>
            <person name="Miyauchi S."/>
            <person name="Viragh M."/>
            <person name="Kuo A."/>
            <person name="Thoen E."/>
            <person name="Andreopoulos B."/>
            <person name="Lu D."/>
            <person name="Skrede I."/>
            <person name="Drula E."/>
            <person name="Henrissat B."/>
            <person name="Morin E."/>
            <person name="Kohler A."/>
            <person name="Barry K."/>
            <person name="LaButti K."/>
            <person name="Morin E."/>
            <person name="Salamov A."/>
            <person name="Lipzen A."/>
            <person name="Mereny Z."/>
            <person name="Hegedus B."/>
            <person name="Baldrian P."/>
            <person name="Stursova M."/>
            <person name="Weitz H."/>
            <person name="Taylor A."/>
            <person name="Grigoriev I.V."/>
            <person name="Nagy L.G."/>
            <person name="Martin F."/>
            <person name="Kauserud H."/>
        </authorList>
    </citation>
    <scope>NUCLEOTIDE SEQUENCE</scope>
    <source>
        <strain evidence="3">CBHHK002</strain>
    </source>
</reference>
<name>A0AAD6ZGD0_9AGAR</name>
<dbReference type="AlphaFoldDB" id="A0AAD6ZGD0"/>
<feature type="region of interest" description="Disordered" evidence="1">
    <location>
        <begin position="382"/>
        <end position="401"/>
    </location>
</feature>
<comment type="caution">
    <text evidence="3">The sequence shown here is derived from an EMBL/GenBank/DDBJ whole genome shotgun (WGS) entry which is preliminary data.</text>
</comment>
<keyword evidence="2" id="KW-0472">Membrane</keyword>
<keyword evidence="4" id="KW-1185">Reference proteome</keyword>
<keyword evidence="2" id="KW-1133">Transmembrane helix</keyword>
<accession>A0AAD6ZGD0</accession>
<feature type="compositionally biased region" description="Basic and acidic residues" evidence="1">
    <location>
        <begin position="436"/>
        <end position="453"/>
    </location>
</feature>
<feature type="region of interest" description="Disordered" evidence="1">
    <location>
        <begin position="431"/>
        <end position="473"/>
    </location>
</feature>
<feature type="compositionally biased region" description="Acidic residues" evidence="1">
    <location>
        <begin position="454"/>
        <end position="464"/>
    </location>
</feature>
<evidence type="ECO:0000313" key="3">
    <source>
        <dbReference type="EMBL" id="KAJ7321230.1"/>
    </source>
</evidence>
<dbReference type="Proteomes" id="UP001218218">
    <property type="component" value="Unassembled WGS sequence"/>
</dbReference>
<evidence type="ECO:0000256" key="1">
    <source>
        <dbReference type="SAM" id="MobiDB-lite"/>
    </source>
</evidence>
<protein>
    <submittedName>
        <fullName evidence="3">Uncharacterized protein</fullName>
    </submittedName>
</protein>
<gene>
    <name evidence="3" type="ORF">DFH08DRAFT_889397</name>
</gene>
<feature type="region of interest" description="Disordered" evidence="1">
    <location>
        <begin position="20"/>
        <end position="45"/>
    </location>
</feature>
<proteinExistence type="predicted"/>
<dbReference type="EMBL" id="JARIHO010000051">
    <property type="protein sequence ID" value="KAJ7321230.1"/>
    <property type="molecule type" value="Genomic_DNA"/>
</dbReference>
<keyword evidence="2" id="KW-0812">Transmembrane</keyword>
<evidence type="ECO:0000256" key="2">
    <source>
        <dbReference type="SAM" id="Phobius"/>
    </source>
</evidence>
<feature type="compositionally biased region" description="Basic and acidic residues" evidence="1">
    <location>
        <begin position="382"/>
        <end position="393"/>
    </location>
</feature>
<feature type="transmembrane region" description="Helical" evidence="2">
    <location>
        <begin position="78"/>
        <end position="96"/>
    </location>
</feature>
<sequence length="473" mass="52630">MSATNTVVQRTLFGRIADEEQGFPDTRSNTRSSEPRPKMEPDSEAGGTVYKMAARFMRKGKRKIGVVESLKATTFSSWLNLLLLFDTFVLCFLAIIRLEKLFDYGGEQMAFYLGEDLGDLSVVTLNNTVEASLAIILVKKCELKLLQSTVVGGARVLEQDLHPHLTQLNHILPTIGVMTLLLPAGFFAALNHGSSAAPEADSFINPTNRHVFLQMSRELAVILLPVYICHFIIISQQHSSSMRTLTWDQSQVEADTAVRHPLCPVLEHVPVLPSPDWGLIQANRPERIEHLSAKELRDRVAQLTESLGPGQRQILVHNSILEASNAQLMIQNIFVRKQSTALHAKEDKKSKKGPKAYIDSKGWHLTSTEYIEALEAAEQQKIEEEEAKADRTRAKEKKKGARAALATEWERIKAAHLVSVQQWEEKCAELTGMGKQKKDLPRKPKQAKKPELPKDDDDDDESDGGSDGGSGSE</sequence>